<evidence type="ECO:0000256" key="2">
    <source>
        <dbReference type="ARBA" id="ARBA00022679"/>
    </source>
</evidence>
<evidence type="ECO:0000313" key="8">
    <source>
        <dbReference type="EMBL" id="PVH64697.1"/>
    </source>
</evidence>
<dbReference type="GO" id="GO:0016020">
    <property type="term" value="C:membrane"/>
    <property type="evidence" value="ECO:0007669"/>
    <property type="project" value="InterPro"/>
</dbReference>
<evidence type="ECO:0000256" key="3">
    <source>
        <dbReference type="ARBA" id="ARBA00023315"/>
    </source>
</evidence>
<dbReference type="PIRSF" id="PIRSF036417">
    <property type="entry name" value="3-ktacl-CoA_syn"/>
    <property type="match status" value="1"/>
</dbReference>
<dbReference type="InterPro" id="IPR013601">
    <property type="entry name" value="FAE1_typ3_polyketide_synth"/>
</dbReference>
<accession>A0A2T8KR73</accession>
<keyword evidence="5" id="KW-0812">Transmembrane</keyword>
<keyword evidence="3 4" id="KW-0012">Acyltransferase</keyword>
<dbReference type="EMBL" id="CM008047">
    <property type="protein sequence ID" value="PVH64697.1"/>
    <property type="molecule type" value="Genomic_DNA"/>
</dbReference>
<name>A0A2T8KR73_9POAL</name>
<evidence type="ECO:0000256" key="4">
    <source>
        <dbReference type="PIRNR" id="PIRNR036417"/>
    </source>
</evidence>
<gene>
    <name evidence="8" type="ORF">PAHAL_2G336100</name>
</gene>
<dbReference type="InterPro" id="IPR012392">
    <property type="entry name" value="3-ktacl-CoA_syn"/>
</dbReference>
<evidence type="ECO:0000259" key="6">
    <source>
        <dbReference type="Pfam" id="PF08392"/>
    </source>
</evidence>
<evidence type="ECO:0000259" key="7">
    <source>
        <dbReference type="Pfam" id="PF08541"/>
    </source>
</evidence>
<dbReference type="Pfam" id="PF08541">
    <property type="entry name" value="ACP_syn_III_C"/>
    <property type="match status" value="1"/>
</dbReference>
<dbReference type="UniPathway" id="UPA00094"/>
<dbReference type="Gramene" id="PVH64697">
    <property type="protein sequence ID" value="PVH64697"/>
    <property type="gene ID" value="PAHAL_2G336100"/>
</dbReference>
<dbReference type="GO" id="GO:0016747">
    <property type="term" value="F:acyltransferase activity, transferring groups other than amino-acyl groups"/>
    <property type="evidence" value="ECO:0007669"/>
    <property type="project" value="InterPro"/>
</dbReference>
<dbReference type="PANTHER" id="PTHR31561">
    <property type="entry name" value="3-KETOACYL-COA SYNTHASE"/>
    <property type="match status" value="1"/>
</dbReference>
<comment type="pathway">
    <text evidence="4">Lipid metabolism; fatty acid biosynthesis.</text>
</comment>
<dbReference type="GO" id="GO:0006633">
    <property type="term" value="P:fatty acid biosynthetic process"/>
    <property type="evidence" value="ECO:0007669"/>
    <property type="project" value="UniProtKB-UniPathway"/>
</dbReference>
<protein>
    <recommendedName>
        <fullName evidence="4">3-ketoacyl-CoA synthase</fullName>
        <ecNumber evidence="4">2.3.1.-</ecNumber>
    </recommendedName>
</protein>
<keyword evidence="5" id="KW-0472">Membrane</keyword>
<dbReference type="SUPFAM" id="SSF53901">
    <property type="entry name" value="Thiolase-like"/>
    <property type="match status" value="2"/>
</dbReference>
<proteinExistence type="inferred from homology"/>
<feature type="domain" description="Beta-ketoacyl-[acyl-carrier-protein] synthase III C-terminal" evidence="7">
    <location>
        <begin position="429"/>
        <end position="508"/>
    </location>
</feature>
<evidence type="ECO:0000256" key="1">
    <source>
        <dbReference type="ARBA" id="ARBA00005531"/>
    </source>
</evidence>
<dbReference type="Proteomes" id="UP000243499">
    <property type="component" value="Chromosome 2"/>
</dbReference>
<evidence type="ECO:0000256" key="5">
    <source>
        <dbReference type="SAM" id="Phobius"/>
    </source>
</evidence>
<dbReference type="AlphaFoldDB" id="A0A2T8KR73"/>
<feature type="transmembrane region" description="Helical" evidence="5">
    <location>
        <begin position="68"/>
        <end position="85"/>
    </location>
</feature>
<dbReference type="EC" id="2.3.1.-" evidence="4"/>
<feature type="domain" description="FAE" evidence="6">
    <location>
        <begin position="120"/>
        <end position="398"/>
    </location>
</feature>
<keyword evidence="2 4" id="KW-0808">Transferase</keyword>
<dbReference type="Pfam" id="PF08392">
    <property type="entry name" value="FAE1_CUT1_RppA"/>
    <property type="match status" value="1"/>
</dbReference>
<keyword evidence="5" id="KW-1133">Transmembrane helix</keyword>
<organism evidence="8">
    <name type="scientific">Panicum hallii</name>
    <dbReference type="NCBI Taxonomy" id="206008"/>
    <lineage>
        <taxon>Eukaryota</taxon>
        <taxon>Viridiplantae</taxon>
        <taxon>Streptophyta</taxon>
        <taxon>Embryophyta</taxon>
        <taxon>Tracheophyta</taxon>
        <taxon>Spermatophyta</taxon>
        <taxon>Magnoliopsida</taxon>
        <taxon>Liliopsida</taxon>
        <taxon>Poales</taxon>
        <taxon>Poaceae</taxon>
        <taxon>PACMAD clade</taxon>
        <taxon>Panicoideae</taxon>
        <taxon>Panicodae</taxon>
        <taxon>Paniceae</taxon>
        <taxon>Panicinae</taxon>
        <taxon>Panicum</taxon>
        <taxon>Panicum sect. Panicum</taxon>
    </lineage>
</organism>
<dbReference type="InterPro" id="IPR013747">
    <property type="entry name" value="ACP_syn_III_C"/>
</dbReference>
<dbReference type="Gene3D" id="3.40.47.10">
    <property type="match status" value="1"/>
</dbReference>
<dbReference type="InterPro" id="IPR016039">
    <property type="entry name" value="Thiolase-like"/>
</dbReference>
<reference evidence="8" key="1">
    <citation type="submission" date="2018-04" db="EMBL/GenBank/DDBJ databases">
        <title>WGS assembly of Panicum hallii.</title>
        <authorList>
            <person name="Lovell J."/>
            <person name="Jenkins J."/>
            <person name="Lowry D."/>
            <person name="Mamidi S."/>
            <person name="Sreedasyam A."/>
            <person name="Weng X."/>
            <person name="Barry K."/>
            <person name="Bonette J."/>
            <person name="Campitelli B."/>
            <person name="Daum C."/>
            <person name="Gordon S."/>
            <person name="Gould B."/>
            <person name="Lipzen A."/>
            <person name="Macqueen A."/>
            <person name="Palacio-Mejia J."/>
            <person name="Plott C."/>
            <person name="Shakirov E."/>
            <person name="Shu S."/>
            <person name="Yoshinaga Y."/>
            <person name="Zane M."/>
            <person name="Rokhsar D."/>
            <person name="Grimwood J."/>
            <person name="Schmutz J."/>
            <person name="Juenger T."/>
        </authorList>
    </citation>
    <scope>NUCLEOTIDE SEQUENCE [LARGE SCALE GENOMIC DNA]</scope>
    <source>
        <strain evidence="8">FIL2</strain>
    </source>
</reference>
<sequence length="536" mass="57244">MPAPSSFAKRPVTMLCSLAAHGDRLLLHPYKHTTLHLHPGRHSASERERGEHMDVAHRDHLLAAARRALGAAVVLVCLLAELLVFALGRHAALHLVPACAMLLLLLWRSGGRGGGSAAGVVLVDFACLRPPRRLRIPTAGLLEHLRLIGCFDGASVAFMSRVIGACGMGDETYFPPSLHRIPPSATHADALAEARAMFVPTLDALFARTGVPPSAVGALVVSCSGFCPAPSLAAVVTGHYRMRDDVRALNLSGMGCAAGVIGMDVARAALSAHAIDYAVVVSAEIVTVGWYSGRDRAKLLLNCFFRTGCAAALLTSAGSAVSVPAKYRLVALARTNRTADDRSYMSAVREEDGEGITGFSIGRGLGGVARDLLRAHLLELGPNILPLHEKLRYAAALLLFRRQQKRSKQVPSDDDGDGPRPNFLTAASHFCLPSSGMPMIRRLAEGLGLGELEAEAALMTFHRFGNQSAASLWYQLAYHEAKGRVRRGDRVWQLGMGSGPKANSAVWERVGGDTDPAAADEGPWADCIHRFPIRES</sequence>
<comment type="similarity">
    <text evidence="1 4">Belongs to the thiolase-like superfamily. Chalcone/stilbene synthases family.</text>
</comment>